<dbReference type="EMBL" id="CAJPEV010003395">
    <property type="protein sequence ID" value="CAG0899659.1"/>
    <property type="molecule type" value="Genomic_DNA"/>
</dbReference>
<keyword evidence="2" id="KW-1185">Reference proteome</keyword>
<dbReference type="AlphaFoldDB" id="A0A7R9FQL5"/>
<proteinExistence type="predicted"/>
<evidence type="ECO:0000313" key="2">
    <source>
        <dbReference type="Proteomes" id="UP000677054"/>
    </source>
</evidence>
<protein>
    <submittedName>
        <fullName evidence="1">Uncharacterized protein</fullName>
    </submittedName>
</protein>
<dbReference type="EMBL" id="LR902912">
    <property type="protein sequence ID" value="CAD7251251.1"/>
    <property type="molecule type" value="Genomic_DNA"/>
</dbReference>
<sequence length="102" mass="11473">MEVAADGDETLGIFEVGFSSIARFPSPLIGPAKPRGQSPTFVGRRDSSTEDEWKLFLDRFGSHRDARDSALMNFFQRYPRANDVGYPHGFACSRLNTRNDFP</sequence>
<organism evidence="1">
    <name type="scientific">Darwinula stevensoni</name>
    <dbReference type="NCBI Taxonomy" id="69355"/>
    <lineage>
        <taxon>Eukaryota</taxon>
        <taxon>Metazoa</taxon>
        <taxon>Ecdysozoa</taxon>
        <taxon>Arthropoda</taxon>
        <taxon>Crustacea</taxon>
        <taxon>Oligostraca</taxon>
        <taxon>Ostracoda</taxon>
        <taxon>Podocopa</taxon>
        <taxon>Podocopida</taxon>
        <taxon>Darwinulocopina</taxon>
        <taxon>Darwinuloidea</taxon>
        <taxon>Darwinulidae</taxon>
        <taxon>Darwinula</taxon>
    </lineage>
</organism>
<dbReference type="Proteomes" id="UP000677054">
    <property type="component" value="Unassembled WGS sequence"/>
</dbReference>
<name>A0A7R9FQL5_9CRUS</name>
<gene>
    <name evidence="1" type="ORF">DSTB1V02_LOCUS11018</name>
</gene>
<evidence type="ECO:0000313" key="1">
    <source>
        <dbReference type="EMBL" id="CAD7251251.1"/>
    </source>
</evidence>
<reference evidence="1" key="1">
    <citation type="submission" date="2020-11" db="EMBL/GenBank/DDBJ databases">
        <authorList>
            <person name="Tran Van P."/>
        </authorList>
    </citation>
    <scope>NUCLEOTIDE SEQUENCE</scope>
</reference>
<accession>A0A7R9FQL5</accession>